<accession>A0A067SMC4</accession>
<feature type="non-terminal residue" evidence="1">
    <location>
        <position position="1"/>
    </location>
</feature>
<gene>
    <name evidence="1" type="ORF">GALMADRAFT_45163</name>
</gene>
<dbReference type="AlphaFoldDB" id="A0A067SMC4"/>
<dbReference type="OrthoDB" id="3270336at2759"/>
<dbReference type="Proteomes" id="UP000027222">
    <property type="component" value="Unassembled WGS sequence"/>
</dbReference>
<name>A0A067SMC4_GALM3</name>
<proteinExistence type="predicted"/>
<dbReference type="HOGENOM" id="CLU_105533_1_0_1"/>
<dbReference type="EMBL" id="KL142390">
    <property type="protein sequence ID" value="KDR72080.1"/>
    <property type="molecule type" value="Genomic_DNA"/>
</dbReference>
<organism evidence="1 2">
    <name type="scientific">Galerina marginata (strain CBS 339.88)</name>
    <dbReference type="NCBI Taxonomy" id="685588"/>
    <lineage>
        <taxon>Eukaryota</taxon>
        <taxon>Fungi</taxon>
        <taxon>Dikarya</taxon>
        <taxon>Basidiomycota</taxon>
        <taxon>Agaricomycotina</taxon>
        <taxon>Agaricomycetes</taxon>
        <taxon>Agaricomycetidae</taxon>
        <taxon>Agaricales</taxon>
        <taxon>Agaricineae</taxon>
        <taxon>Strophariaceae</taxon>
        <taxon>Galerina</taxon>
    </lineage>
</organism>
<keyword evidence="2" id="KW-1185">Reference proteome</keyword>
<sequence length="106" mass="12295">LCDDELTDNDIAIICGTYSLYTGIQGQIAVHSWFPPPTAWEHSRSGCKWLDWTERCEERFLIILRNINEGKAWPKAHADWISYLRGQSVSRILVEANNTHSERFMN</sequence>
<evidence type="ECO:0000313" key="1">
    <source>
        <dbReference type="EMBL" id="KDR72080.1"/>
    </source>
</evidence>
<feature type="non-terminal residue" evidence="1">
    <location>
        <position position="106"/>
    </location>
</feature>
<evidence type="ECO:0000313" key="2">
    <source>
        <dbReference type="Proteomes" id="UP000027222"/>
    </source>
</evidence>
<protein>
    <submittedName>
        <fullName evidence="1">Uncharacterized protein</fullName>
    </submittedName>
</protein>
<reference evidence="2" key="1">
    <citation type="journal article" date="2014" name="Proc. Natl. Acad. Sci. U.S.A.">
        <title>Extensive sampling of basidiomycete genomes demonstrates inadequacy of the white-rot/brown-rot paradigm for wood decay fungi.</title>
        <authorList>
            <person name="Riley R."/>
            <person name="Salamov A.A."/>
            <person name="Brown D.W."/>
            <person name="Nagy L.G."/>
            <person name="Floudas D."/>
            <person name="Held B.W."/>
            <person name="Levasseur A."/>
            <person name="Lombard V."/>
            <person name="Morin E."/>
            <person name="Otillar R."/>
            <person name="Lindquist E.A."/>
            <person name="Sun H."/>
            <person name="LaButti K.M."/>
            <person name="Schmutz J."/>
            <person name="Jabbour D."/>
            <person name="Luo H."/>
            <person name="Baker S.E."/>
            <person name="Pisabarro A.G."/>
            <person name="Walton J.D."/>
            <person name="Blanchette R.A."/>
            <person name="Henrissat B."/>
            <person name="Martin F."/>
            <person name="Cullen D."/>
            <person name="Hibbett D.S."/>
            <person name="Grigoriev I.V."/>
        </authorList>
    </citation>
    <scope>NUCLEOTIDE SEQUENCE [LARGE SCALE GENOMIC DNA]</scope>
    <source>
        <strain evidence="2">CBS 339.88</strain>
    </source>
</reference>